<feature type="domain" description="RagB/SusD" evidence="6">
    <location>
        <begin position="360"/>
        <end position="500"/>
    </location>
</feature>
<evidence type="ECO:0000256" key="4">
    <source>
        <dbReference type="ARBA" id="ARBA00023136"/>
    </source>
</evidence>
<protein>
    <submittedName>
        <fullName evidence="8">RagB/SusD family nutrient uptake outer membrane protein</fullName>
    </submittedName>
</protein>
<sequence length="501" mass="56087">MKIKYYLGIAIASLAFTGCSEDFLETEPTEFVSSRQIAEFSEKNPELQAANISGIYALMYNTETGGTTGHDDFGQKSYDIYGDLLSADMVLAGLTYGWYSGISQMQATIDYTDIENYRVWRYYYRIVFSANLVIEQLGGNDAVPETEEGQYFMGQAKALRAYGYFYLAQYFSEEYNPSEPILPLYTTTAVEAQPLSPTSEVYDVMVSDLQDAIELLDGYNRSAKQEINKEVAQGLLAYVYAAMGNYEEVETLTRDVIDNGGFSLMTAEEVARMRHDGPDTDPYGGGFNDVNTSGWMWGVDITLDQGLDLVSWWGQVDLFTYSYAWAGDPKSIDALLYDAIPADDVRKAQFVDAYSDGVLYPINKFYAPAREIGGQRNVTTDYLYMRVAEMYLLHAEAAAKTGNEAEARETLKTLLDERVDDSSYVDNLSGAALEAQIYLQTRIELWGEGKSYLAMKRNQATIVRGPNHLTNAGEAIPYNADRLTFEIPLSEIQNNPNITQQ</sequence>
<reference evidence="8 9" key="1">
    <citation type="submission" date="2023-09" db="EMBL/GenBank/DDBJ databases">
        <authorList>
            <person name="Rey-Velasco X."/>
        </authorList>
    </citation>
    <scope>NUCLEOTIDE SEQUENCE [LARGE SCALE GENOMIC DNA]</scope>
    <source>
        <strain evidence="8 9">F260</strain>
    </source>
</reference>
<organism evidence="8 9">
    <name type="scientific">Autumnicola lenta</name>
    <dbReference type="NCBI Taxonomy" id="3075593"/>
    <lineage>
        <taxon>Bacteria</taxon>
        <taxon>Pseudomonadati</taxon>
        <taxon>Bacteroidota</taxon>
        <taxon>Flavobacteriia</taxon>
        <taxon>Flavobacteriales</taxon>
        <taxon>Flavobacteriaceae</taxon>
        <taxon>Autumnicola</taxon>
    </lineage>
</organism>
<dbReference type="InterPro" id="IPR033985">
    <property type="entry name" value="SusD-like_N"/>
</dbReference>
<dbReference type="EMBL" id="JAVRHO010000004">
    <property type="protein sequence ID" value="MDT0645726.1"/>
    <property type="molecule type" value="Genomic_DNA"/>
</dbReference>
<comment type="subcellular location">
    <subcellularLocation>
        <location evidence="1">Cell outer membrane</location>
    </subcellularLocation>
</comment>
<dbReference type="Pfam" id="PF14322">
    <property type="entry name" value="SusD-like_3"/>
    <property type="match status" value="1"/>
</dbReference>
<comment type="similarity">
    <text evidence="2">Belongs to the SusD family.</text>
</comment>
<proteinExistence type="inferred from homology"/>
<evidence type="ECO:0000256" key="1">
    <source>
        <dbReference type="ARBA" id="ARBA00004442"/>
    </source>
</evidence>
<evidence type="ECO:0000313" key="9">
    <source>
        <dbReference type="Proteomes" id="UP001245285"/>
    </source>
</evidence>
<dbReference type="SUPFAM" id="SSF48452">
    <property type="entry name" value="TPR-like"/>
    <property type="match status" value="1"/>
</dbReference>
<dbReference type="Proteomes" id="UP001245285">
    <property type="component" value="Unassembled WGS sequence"/>
</dbReference>
<dbReference type="Pfam" id="PF07980">
    <property type="entry name" value="SusD_RagB"/>
    <property type="match status" value="1"/>
</dbReference>
<evidence type="ECO:0000256" key="5">
    <source>
        <dbReference type="ARBA" id="ARBA00023237"/>
    </source>
</evidence>
<keyword evidence="9" id="KW-1185">Reference proteome</keyword>
<dbReference type="InterPro" id="IPR012944">
    <property type="entry name" value="SusD_RagB_dom"/>
</dbReference>
<keyword evidence="3" id="KW-0732">Signal</keyword>
<dbReference type="Gene3D" id="1.25.40.390">
    <property type="match status" value="1"/>
</dbReference>
<dbReference type="InterPro" id="IPR011990">
    <property type="entry name" value="TPR-like_helical_dom_sf"/>
</dbReference>
<accession>A0ABU3CH94</accession>
<gene>
    <name evidence="8" type="ORF">RM545_03405</name>
</gene>
<comment type="caution">
    <text evidence="8">The sequence shown here is derived from an EMBL/GenBank/DDBJ whole genome shotgun (WGS) entry which is preliminary data.</text>
</comment>
<name>A0ABU3CH94_9FLAO</name>
<keyword evidence="5" id="KW-0998">Cell outer membrane</keyword>
<keyword evidence="4" id="KW-0472">Membrane</keyword>
<feature type="domain" description="SusD-like N-terminal" evidence="7">
    <location>
        <begin position="104"/>
        <end position="240"/>
    </location>
</feature>
<dbReference type="PROSITE" id="PS51257">
    <property type="entry name" value="PROKAR_LIPOPROTEIN"/>
    <property type="match status" value="1"/>
</dbReference>
<dbReference type="RefSeq" id="WP_311493914.1">
    <property type="nucleotide sequence ID" value="NZ_JAVRHO010000004.1"/>
</dbReference>
<evidence type="ECO:0000313" key="8">
    <source>
        <dbReference type="EMBL" id="MDT0645726.1"/>
    </source>
</evidence>
<evidence type="ECO:0000259" key="7">
    <source>
        <dbReference type="Pfam" id="PF14322"/>
    </source>
</evidence>
<evidence type="ECO:0000259" key="6">
    <source>
        <dbReference type="Pfam" id="PF07980"/>
    </source>
</evidence>
<evidence type="ECO:0000256" key="2">
    <source>
        <dbReference type="ARBA" id="ARBA00006275"/>
    </source>
</evidence>
<evidence type="ECO:0000256" key="3">
    <source>
        <dbReference type="ARBA" id="ARBA00022729"/>
    </source>
</evidence>